<evidence type="ECO:0000259" key="4">
    <source>
        <dbReference type="PROSITE" id="PS51203"/>
    </source>
</evidence>
<name>A0ABT3X5T3_9BACL</name>
<dbReference type="SUPFAM" id="SSF49764">
    <property type="entry name" value="HSP20-like chaperones"/>
    <property type="match status" value="1"/>
</dbReference>
<feature type="domain" description="SHSP" evidence="3">
    <location>
        <begin position="25"/>
        <end position="140"/>
    </location>
</feature>
<dbReference type="RefSeq" id="WP_267152561.1">
    <property type="nucleotide sequence ID" value="NZ_JAPMLT010000010.1"/>
</dbReference>
<dbReference type="CDD" id="cd06464">
    <property type="entry name" value="ACD_sHsps-like"/>
    <property type="match status" value="1"/>
</dbReference>
<sequence>MNFEPLQTMRHFYDHQMVPLLHKVAPYLHLTPPVEVRQTDADILVTAEVPGIKSQDDLHIHVQENMITISGKVDKDEWEDGELHLFHTERYYGPFSRSVPLPVAVDPEVVEASYRNGLLTVKMKKNTQIQGQRIQVDFQI</sequence>
<comment type="caution">
    <text evidence="5">The sequence shown here is derived from an EMBL/GenBank/DDBJ whole genome shotgun (WGS) entry which is preliminary data.</text>
</comment>
<protein>
    <submittedName>
        <fullName evidence="5">Hsp20/alpha crystallin family protein</fullName>
    </submittedName>
</protein>
<reference evidence="5 6" key="1">
    <citation type="submission" date="2022-11" db="EMBL/GenBank/DDBJ databases">
        <title>Study of microbial diversity in lake waters.</title>
        <authorList>
            <person name="Zhang J."/>
        </authorList>
    </citation>
    <scope>NUCLEOTIDE SEQUENCE [LARGE SCALE GENOMIC DNA]</scope>
    <source>
        <strain evidence="5 6">DT12</strain>
    </source>
</reference>
<dbReference type="InterPro" id="IPR031107">
    <property type="entry name" value="Small_HSP"/>
</dbReference>
<dbReference type="EMBL" id="JAPMLT010000010">
    <property type="protein sequence ID" value="MCX7571313.1"/>
    <property type="molecule type" value="Genomic_DNA"/>
</dbReference>
<dbReference type="Pfam" id="PF00011">
    <property type="entry name" value="HSP20"/>
    <property type="match status" value="1"/>
</dbReference>
<dbReference type="PROSITE" id="PS01031">
    <property type="entry name" value="SHSP"/>
    <property type="match status" value="1"/>
</dbReference>
<dbReference type="InterPro" id="IPR007052">
    <property type="entry name" value="CS_dom"/>
</dbReference>
<dbReference type="InterPro" id="IPR002068">
    <property type="entry name" value="A-crystallin/Hsp20_dom"/>
</dbReference>
<feature type="domain" description="CS" evidence="4">
    <location>
        <begin position="29"/>
        <end position="137"/>
    </location>
</feature>
<dbReference type="InterPro" id="IPR008978">
    <property type="entry name" value="HSP20-like_chaperone"/>
</dbReference>
<comment type="similarity">
    <text evidence="1 2">Belongs to the small heat shock protein (HSP20) family.</text>
</comment>
<evidence type="ECO:0000259" key="3">
    <source>
        <dbReference type="PROSITE" id="PS01031"/>
    </source>
</evidence>
<evidence type="ECO:0000256" key="2">
    <source>
        <dbReference type="RuleBase" id="RU003616"/>
    </source>
</evidence>
<evidence type="ECO:0000313" key="5">
    <source>
        <dbReference type="EMBL" id="MCX7571313.1"/>
    </source>
</evidence>
<dbReference type="PROSITE" id="PS51203">
    <property type="entry name" value="CS"/>
    <property type="match status" value="1"/>
</dbReference>
<organism evidence="5 6">
    <name type="scientific">Tumebacillus lacus</name>
    <dbReference type="NCBI Taxonomy" id="2995335"/>
    <lineage>
        <taxon>Bacteria</taxon>
        <taxon>Bacillati</taxon>
        <taxon>Bacillota</taxon>
        <taxon>Bacilli</taxon>
        <taxon>Bacillales</taxon>
        <taxon>Alicyclobacillaceae</taxon>
        <taxon>Tumebacillus</taxon>
    </lineage>
</organism>
<evidence type="ECO:0000313" key="6">
    <source>
        <dbReference type="Proteomes" id="UP001208017"/>
    </source>
</evidence>
<proteinExistence type="inferred from homology"/>
<gene>
    <name evidence="5" type="ORF">OS242_15275</name>
</gene>
<keyword evidence="6" id="KW-1185">Reference proteome</keyword>
<dbReference type="Gene3D" id="2.60.40.790">
    <property type="match status" value="1"/>
</dbReference>
<evidence type="ECO:0000256" key="1">
    <source>
        <dbReference type="PROSITE-ProRule" id="PRU00285"/>
    </source>
</evidence>
<accession>A0ABT3X5T3</accession>
<dbReference type="Proteomes" id="UP001208017">
    <property type="component" value="Unassembled WGS sequence"/>
</dbReference>
<dbReference type="PANTHER" id="PTHR11527">
    <property type="entry name" value="HEAT-SHOCK PROTEIN 20 FAMILY MEMBER"/>
    <property type="match status" value="1"/>
</dbReference>